<dbReference type="AlphaFoldDB" id="M0BAN7"/>
<evidence type="ECO:0000313" key="2">
    <source>
        <dbReference type="EMBL" id="ELZ07890.1"/>
    </source>
</evidence>
<dbReference type="PIRSF" id="PIRSF006402">
    <property type="entry name" value="UCP006402_thioredoxin"/>
    <property type="match status" value="1"/>
</dbReference>
<dbReference type="PANTHER" id="PTHR42899:SF1">
    <property type="entry name" value="SPERMATOGENESIS-ASSOCIATED PROTEIN 20"/>
    <property type="match status" value="1"/>
</dbReference>
<dbReference type="RefSeq" id="WP_006664234.1">
    <property type="nucleotide sequence ID" value="NZ_AOIP01000014.1"/>
</dbReference>
<dbReference type="Pfam" id="PF03190">
    <property type="entry name" value="Thioredox_DsbH"/>
    <property type="match status" value="1"/>
</dbReference>
<gene>
    <name evidence="2" type="ORF">C480_03514</name>
</gene>
<dbReference type="PATRIC" id="fig|1227491.4.peg.725"/>
<dbReference type="SUPFAM" id="SSF52833">
    <property type="entry name" value="Thioredoxin-like"/>
    <property type="match status" value="1"/>
</dbReference>
<reference evidence="2 3" key="1">
    <citation type="journal article" date="2014" name="PLoS Genet.">
        <title>Phylogenetically driven sequencing of extremely halophilic archaea reveals strategies for static and dynamic osmo-response.</title>
        <authorList>
            <person name="Becker E.A."/>
            <person name="Seitzer P.M."/>
            <person name="Tritt A."/>
            <person name="Larsen D."/>
            <person name="Krusor M."/>
            <person name="Yao A.I."/>
            <person name="Wu D."/>
            <person name="Madern D."/>
            <person name="Eisen J.A."/>
            <person name="Darling A.E."/>
            <person name="Facciotti M.T."/>
        </authorList>
    </citation>
    <scope>NUCLEOTIDE SEQUENCE [LARGE SCALE GENOMIC DNA]</scope>
    <source>
        <strain evidence="2 3">DSM 13077</strain>
    </source>
</reference>
<dbReference type="InterPro" id="IPR012341">
    <property type="entry name" value="6hp_glycosidase-like_sf"/>
</dbReference>
<dbReference type="Proteomes" id="UP000011591">
    <property type="component" value="Unassembled WGS sequence"/>
</dbReference>
<dbReference type="PANTHER" id="PTHR42899">
    <property type="entry name" value="SPERMATOGENESIS-ASSOCIATED PROTEIN 20"/>
    <property type="match status" value="1"/>
</dbReference>
<comment type="caution">
    <text evidence="2">The sequence shown here is derived from an EMBL/GenBank/DDBJ whole genome shotgun (WGS) entry which is preliminary data.</text>
</comment>
<dbReference type="InterPro" id="IPR008928">
    <property type="entry name" value="6-hairpin_glycosidase_sf"/>
</dbReference>
<accession>M0BAN7</accession>
<evidence type="ECO:0000259" key="1">
    <source>
        <dbReference type="Pfam" id="PF03190"/>
    </source>
</evidence>
<evidence type="ECO:0000313" key="3">
    <source>
        <dbReference type="Proteomes" id="UP000011591"/>
    </source>
</evidence>
<dbReference type="GO" id="GO:0005975">
    <property type="term" value="P:carbohydrate metabolic process"/>
    <property type="evidence" value="ECO:0007669"/>
    <property type="project" value="InterPro"/>
</dbReference>
<dbReference type="InterPro" id="IPR036249">
    <property type="entry name" value="Thioredoxin-like_sf"/>
</dbReference>
<dbReference type="InterPro" id="IPR024705">
    <property type="entry name" value="Ssp411"/>
</dbReference>
<feature type="domain" description="Spermatogenesis-associated protein 20-like TRX" evidence="1">
    <location>
        <begin position="8"/>
        <end position="166"/>
    </location>
</feature>
<dbReference type="Gene3D" id="3.40.30.10">
    <property type="entry name" value="Glutaredoxin"/>
    <property type="match status" value="1"/>
</dbReference>
<dbReference type="EMBL" id="AOIP01000014">
    <property type="protein sequence ID" value="ELZ07890.1"/>
    <property type="molecule type" value="Genomic_DNA"/>
</dbReference>
<organism evidence="2 3">
    <name type="scientific">Natrialba aegyptia DSM 13077</name>
    <dbReference type="NCBI Taxonomy" id="1227491"/>
    <lineage>
        <taxon>Archaea</taxon>
        <taxon>Methanobacteriati</taxon>
        <taxon>Methanobacteriota</taxon>
        <taxon>Stenosarchaea group</taxon>
        <taxon>Halobacteria</taxon>
        <taxon>Halobacteriales</taxon>
        <taxon>Natrialbaceae</taxon>
        <taxon>Natrialba</taxon>
    </lineage>
</organism>
<dbReference type="Gene3D" id="1.50.10.10">
    <property type="match status" value="2"/>
</dbReference>
<dbReference type="CDD" id="cd02955">
    <property type="entry name" value="SSP411"/>
    <property type="match status" value="1"/>
</dbReference>
<keyword evidence="3" id="KW-1185">Reference proteome</keyword>
<dbReference type="InterPro" id="IPR004879">
    <property type="entry name" value="Ssp411-like_TRX"/>
</dbReference>
<name>M0BAN7_9EURY</name>
<sequence>MAHPTQRNRLADEESPYLRQHADNPVNWQPWDERALETAREHDVPIFLSIGYSACHWCHVMADESFADETVAAQLNEHFVPIKVDREERPDIDSIYMTVCQLVTGRGGWPLSAWLTPDGKPFYVGTYFPREAKRGQPGFLDILENVTNSWESDREEIENRADQWTAAATDRLEETPDAVGASQPPSSDVLEAAANASLRSADREFGGFGSDGPKFPQPSRLRVLARAADRTGRDEFSDVLVETLDAMAAGGLYDHVGGGFHRYCVDRDWTVPHFEKMLYDNAEIPRAFLLGYQQTGDERYAEVVAETLDFVERELTHEAGGFFSTLDAQSEDPETGEREEGAFYVWTPDDVRDVLADETDAELFCSRYDITESGNFEGKNQPNRVASIDDLTNRSELPADETRERLESARRDLFEARERRPRPNRDEKVLAGWNGLMIATCAEAALVLGEDDYAEMATDALAFVRDRLWDADEQRLSRRYKDHDVAIDGYLEDYAFLARGALGCYEATGEVDHLAFALELARVIEAEFWDEAQGTLYFTPESGESLVTRPQELGDQSTPSAAGVAVETLLELDGFAGESGEFERIATTVLETHANRLETNSLEHATLCLAADRLESGALEVTIAADDLPAEFVEPFASRYLPDRLFARRPATDDELEPWLDELELADEPAIWAGREARDGEPTLYVCRDRTCSPPTHDVEEALEWLEDGGAETESPF</sequence>
<proteinExistence type="predicted"/>
<protein>
    <recommendedName>
        <fullName evidence="1">Spermatogenesis-associated protein 20-like TRX domain-containing protein</fullName>
    </recommendedName>
</protein>
<dbReference type="OrthoDB" id="28016at2157"/>
<dbReference type="SUPFAM" id="SSF48208">
    <property type="entry name" value="Six-hairpin glycosidases"/>
    <property type="match status" value="1"/>
</dbReference>